<evidence type="ECO:0000256" key="10">
    <source>
        <dbReference type="RuleBase" id="RU365068"/>
    </source>
</evidence>
<keyword evidence="16" id="KW-1185">Reference proteome</keyword>
<dbReference type="InterPro" id="IPR011545">
    <property type="entry name" value="DEAD/DEAH_box_helicase_dom"/>
</dbReference>
<dbReference type="SUPFAM" id="SSF52540">
    <property type="entry name" value="P-loop containing nucleoside triphosphate hydrolases"/>
    <property type="match status" value="1"/>
</dbReference>
<evidence type="ECO:0000313" key="16">
    <source>
        <dbReference type="Proteomes" id="UP001168098"/>
    </source>
</evidence>
<evidence type="ECO:0000259" key="13">
    <source>
        <dbReference type="PROSITE" id="PS51194"/>
    </source>
</evidence>
<evidence type="ECO:0000259" key="14">
    <source>
        <dbReference type="PROSITE" id="PS51195"/>
    </source>
</evidence>
<sequence length="580" mass="65356">MATAEEAKPHASTEEDQAKKKKRKRSRPKKMPKESESAPSDTANNDEDSTPEEEEAVAEDREEEVSEEREAVESHKEKKKAKKSGSGIMSTEAFSALGLSEPTMKAINDMGFENMTQIQARAIPPLLLGKDVLGAARTGSGKTLAFLIPAVELLYHISFMPRNGTGVVVICPTRELAIQTHAVAKDLLKYHTQTLGLVIGGSARRGEAERLAKGANLLVATPGRLLDHLQNTKGFIYKNLKCLMIDEADRILEANFEEEMKQIIKLLPKERQTALFSATQTKKVEDLARLSFQTTPVYIDVDDGRTKVTNEGLQQGYCVVPSANRFILLYSFLKRNLSKKVMVFFSSCNSVKYHSELLRYIQVDCLDIHGKQKQQKRTSTFFDFCKAEKGILLCTDVAARGLDIPDVDWIVQYDPPDEPKEYIHRVGRTARGEGKKGNALLFLIPEELQFLRYLKAAKVPVKEYEYDVKKLANVQSHLEKLVSNNYYLNKSAKDAYRSYILAYNSHSMKDIFNVHRLDLQAVASSFCFSSPPKVNLSIDSSASKFRKKTRKVEGSRNGFSESNPYGRQRGQDDKRQFVRY</sequence>
<accession>A0AA38YV07</accession>
<keyword evidence="5 10" id="KW-0694">RNA-binding</keyword>
<keyword evidence="3 9" id="KW-0347">Helicase</keyword>
<evidence type="ECO:0000256" key="8">
    <source>
        <dbReference type="PROSITE-ProRule" id="PRU00552"/>
    </source>
</evidence>
<dbReference type="PROSITE" id="PS51194">
    <property type="entry name" value="HELICASE_CTER"/>
    <property type="match status" value="1"/>
</dbReference>
<comment type="caution">
    <text evidence="15">The sequence shown here is derived from an EMBL/GenBank/DDBJ whole genome shotgun (WGS) entry which is preliminary data.</text>
</comment>
<dbReference type="GO" id="GO:0003723">
    <property type="term" value="F:RNA binding"/>
    <property type="evidence" value="ECO:0007669"/>
    <property type="project" value="UniProtKB-UniRule"/>
</dbReference>
<dbReference type="PROSITE" id="PS51195">
    <property type="entry name" value="Q_MOTIF"/>
    <property type="match status" value="1"/>
</dbReference>
<evidence type="ECO:0000256" key="7">
    <source>
        <dbReference type="ARBA" id="ARBA00047984"/>
    </source>
</evidence>
<dbReference type="Pfam" id="PF13959">
    <property type="entry name" value="CTE_SPB4"/>
    <property type="match status" value="1"/>
</dbReference>
<dbReference type="PROSITE" id="PS00039">
    <property type="entry name" value="DEAD_ATP_HELICASE"/>
    <property type="match status" value="1"/>
</dbReference>
<evidence type="ECO:0000259" key="12">
    <source>
        <dbReference type="PROSITE" id="PS51192"/>
    </source>
</evidence>
<dbReference type="GO" id="GO:0016787">
    <property type="term" value="F:hydrolase activity"/>
    <property type="evidence" value="ECO:0007669"/>
    <property type="project" value="UniProtKB-KW"/>
</dbReference>
<feature type="domain" description="DEAD-box RNA helicase Q" evidence="14">
    <location>
        <begin position="92"/>
        <end position="120"/>
    </location>
</feature>
<feature type="compositionally biased region" description="Basic residues" evidence="11">
    <location>
        <begin position="19"/>
        <end position="30"/>
    </location>
</feature>
<dbReference type="InterPro" id="IPR027417">
    <property type="entry name" value="P-loop_NTPase"/>
</dbReference>
<dbReference type="InterPro" id="IPR001650">
    <property type="entry name" value="Helicase_C-like"/>
</dbReference>
<comment type="catalytic activity">
    <reaction evidence="7 10">
        <text>ATP + H2O = ADP + phosphate + H(+)</text>
        <dbReference type="Rhea" id="RHEA:13065"/>
        <dbReference type="ChEBI" id="CHEBI:15377"/>
        <dbReference type="ChEBI" id="CHEBI:15378"/>
        <dbReference type="ChEBI" id="CHEBI:30616"/>
        <dbReference type="ChEBI" id="CHEBI:43474"/>
        <dbReference type="ChEBI" id="CHEBI:456216"/>
        <dbReference type="EC" id="3.6.4.13"/>
    </reaction>
</comment>
<dbReference type="SMART" id="SM01178">
    <property type="entry name" value="DUF4217"/>
    <property type="match status" value="1"/>
</dbReference>
<dbReference type="EC" id="3.6.4.13" evidence="10"/>
<evidence type="ECO:0000256" key="3">
    <source>
        <dbReference type="ARBA" id="ARBA00022806"/>
    </source>
</evidence>
<evidence type="ECO:0000256" key="11">
    <source>
        <dbReference type="SAM" id="MobiDB-lite"/>
    </source>
</evidence>
<comment type="function">
    <text evidence="10">RNA helicase.</text>
</comment>
<dbReference type="GO" id="GO:0003724">
    <property type="term" value="F:RNA helicase activity"/>
    <property type="evidence" value="ECO:0007669"/>
    <property type="project" value="UniProtKB-EC"/>
</dbReference>
<dbReference type="EMBL" id="JARBHA010000017">
    <property type="protein sequence ID" value="KAJ9677105.1"/>
    <property type="molecule type" value="Genomic_DNA"/>
</dbReference>
<feature type="domain" description="Helicase C-terminal" evidence="13">
    <location>
        <begin position="325"/>
        <end position="472"/>
    </location>
</feature>
<evidence type="ECO:0000256" key="2">
    <source>
        <dbReference type="ARBA" id="ARBA00022801"/>
    </source>
</evidence>
<feature type="compositionally biased region" description="Basic and acidic residues" evidence="11">
    <location>
        <begin position="1"/>
        <end position="18"/>
    </location>
</feature>
<comment type="domain">
    <text evidence="10">The Q motif is unique to and characteristic of the DEAD box family of RNA helicases and controls ATP binding and hydrolysis.</text>
</comment>
<dbReference type="InterPro" id="IPR014001">
    <property type="entry name" value="Helicase_ATP-bd"/>
</dbReference>
<dbReference type="Gene3D" id="3.40.50.300">
    <property type="entry name" value="P-loop containing nucleotide triphosphate hydrolases"/>
    <property type="match status" value="2"/>
</dbReference>
<evidence type="ECO:0000256" key="1">
    <source>
        <dbReference type="ARBA" id="ARBA00022741"/>
    </source>
</evidence>
<evidence type="ECO:0000256" key="5">
    <source>
        <dbReference type="ARBA" id="ARBA00022884"/>
    </source>
</evidence>
<dbReference type="AlphaFoldDB" id="A0AA38YV07"/>
<comment type="similarity">
    <text evidence="6">Belongs to the DEAD box helicase family. DDX18/HAS1 subfamily.</text>
</comment>
<name>A0AA38YV07_VITRO</name>
<keyword evidence="1 9" id="KW-0547">Nucleotide-binding</keyword>
<keyword evidence="4 9" id="KW-0067">ATP-binding</keyword>
<dbReference type="InterPro" id="IPR025313">
    <property type="entry name" value="SPB4-like_CTE"/>
</dbReference>
<feature type="region of interest" description="Disordered" evidence="11">
    <location>
        <begin position="1"/>
        <end position="87"/>
    </location>
</feature>
<dbReference type="InterPro" id="IPR014014">
    <property type="entry name" value="RNA_helicase_DEAD_Q_motif"/>
</dbReference>
<dbReference type="SMART" id="SM00487">
    <property type="entry name" value="DEXDc"/>
    <property type="match status" value="1"/>
</dbReference>
<dbReference type="InterPro" id="IPR044773">
    <property type="entry name" value="DDX18/Has1_DEADc"/>
</dbReference>
<organism evidence="15 16">
    <name type="scientific">Vitis rotundifolia</name>
    <name type="common">Muscadine grape</name>
    <dbReference type="NCBI Taxonomy" id="103349"/>
    <lineage>
        <taxon>Eukaryota</taxon>
        <taxon>Viridiplantae</taxon>
        <taxon>Streptophyta</taxon>
        <taxon>Embryophyta</taxon>
        <taxon>Tracheophyta</taxon>
        <taxon>Spermatophyta</taxon>
        <taxon>Magnoliopsida</taxon>
        <taxon>eudicotyledons</taxon>
        <taxon>Gunneridae</taxon>
        <taxon>Pentapetalae</taxon>
        <taxon>rosids</taxon>
        <taxon>Vitales</taxon>
        <taxon>Vitaceae</taxon>
        <taxon>Viteae</taxon>
        <taxon>Vitis</taxon>
    </lineage>
</organism>
<dbReference type="FunFam" id="3.40.50.300:FF:000379">
    <property type="entry name" value="RNA helicase"/>
    <property type="match status" value="1"/>
</dbReference>
<dbReference type="CDD" id="cd17942">
    <property type="entry name" value="DEADc_DDX18"/>
    <property type="match status" value="1"/>
</dbReference>
<dbReference type="Proteomes" id="UP001168098">
    <property type="component" value="Unassembled WGS sequence"/>
</dbReference>
<dbReference type="Pfam" id="PF00271">
    <property type="entry name" value="Helicase_C"/>
    <property type="match status" value="1"/>
</dbReference>
<evidence type="ECO:0000256" key="9">
    <source>
        <dbReference type="RuleBase" id="RU000492"/>
    </source>
</evidence>
<evidence type="ECO:0000256" key="6">
    <source>
        <dbReference type="ARBA" id="ARBA00024357"/>
    </source>
</evidence>
<dbReference type="PANTHER" id="PTHR24031">
    <property type="entry name" value="RNA HELICASE"/>
    <property type="match status" value="1"/>
</dbReference>
<evidence type="ECO:0000256" key="4">
    <source>
        <dbReference type="ARBA" id="ARBA00022840"/>
    </source>
</evidence>
<dbReference type="CDD" id="cd18787">
    <property type="entry name" value="SF2_C_DEAD"/>
    <property type="match status" value="1"/>
</dbReference>
<dbReference type="Pfam" id="PF00270">
    <property type="entry name" value="DEAD"/>
    <property type="match status" value="1"/>
</dbReference>
<dbReference type="SMART" id="SM00490">
    <property type="entry name" value="HELICc"/>
    <property type="match status" value="1"/>
</dbReference>
<feature type="compositionally biased region" description="Basic and acidic residues" evidence="11">
    <location>
        <begin position="569"/>
        <end position="580"/>
    </location>
</feature>
<feature type="compositionally biased region" description="Acidic residues" evidence="11">
    <location>
        <begin position="44"/>
        <end position="67"/>
    </location>
</feature>
<dbReference type="PROSITE" id="PS51192">
    <property type="entry name" value="HELICASE_ATP_BIND_1"/>
    <property type="match status" value="1"/>
</dbReference>
<protein>
    <recommendedName>
        <fullName evidence="10">ATP-dependent RNA helicase</fullName>
        <ecNumber evidence="10">3.6.4.13</ecNumber>
    </recommendedName>
</protein>
<dbReference type="GO" id="GO:0005524">
    <property type="term" value="F:ATP binding"/>
    <property type="evidence" value="ECO:0007669"/>
    <property type="project" value="UniProtKB-UniRule"/>
</dbReference>
<keyword evidence="2 9" id="KW-0378">Hydrolase</keyword>
<gene>
    <name evidence="15" type="ORF">PVL29_022214</name>
</gene>
<reference evidence="15 16" key="1">
    <citation type="journal article" date="2023" name="BMC Biotechnol.">
        <title>Vitis rotundifolia cv Carlos genome sequencing.</title>
        <authorList>
            <person name="Huff M."/>
            <person name="Hulse-Kemp A."/>
            <person name="Scheffler B."/>
            <person name="Youngblood R."/>
            <person name="Simpson S."/>
            <person name="Babiker E."/>
            <person name="Staton M."/>
        </authorList>
    </citation>
    <scope>NUCLEOTIDE SEQUENCE [LARGE SCALE GENOMIC DNA]</scope>
    <source>
        <tissue evidence="15">Leaf</tissue>
    </source>
</reference>
<feature type="short sequence motif" description="Q motif" evidence="8">
    <location>
        <begin position="92"/>
        <end position="120"/>
    </location>
</feature>
<evidence type="ECO:0000313" key="15">
    <source>
        <dbReference type="EMBL" id="KAJ9677105.1"/>
    </source>
</evidence>
<proteinExistence type="inferred from homology"/>
<feature type="region of interest" description="Disordered" evidence="11">
    <location>
        <begin position="547"/>
        <end position="580"/>
    </location>
</feature>
<dbReference type="InterPro" id="IPR000629">
    <property type="entry name" value="RNA-helicase_DEAD-box_CS"/>
</dbReference>
<feature type="domain" description="Helicase ATP-binding" evidence="12">
    <location>
        <begin position="123"/>
        <end position="298"/>
    </location>
</feature>